<feature type="region of interest" description="Disordered" evidence="1">
    <location>
        <begin position="148"/>
        <end position="206"/>
    </location>
</feature>
<dbReference type="SUPFAM" id="SSF48371">
    <property type="entry name" value="ARM repeat"/>
    <property type="match status" value="1"/>
</dbReference>
<evidence type="ECO:0000313" key="2">
    <source>
        <dbReference type="EMBL" id="CAE0477735.1"/>
    </source>
</evidence>
<feature type="compositionally biased region" description="Low complexity" evidence="1">
    <location>
        <begin position="80"/>
        <end position="89"/>
    </location>
</feature>
<feature type="region of interest" description="Disordered" evidence="1">
    <location>
        <begin position="17"/>
        <end position="100"/>
    </location>
</feature>
<sequence>MADAMINLQHQATIPSLPLPQVQVQQQSRQHSNMNSSSQGHQQGQQDQGHSNTLQSIHSHTRHHNHHNHNHNQNNHHNHNNTTHTTTTHSHSHSSHHPAAATQVQVPVQAQAQAHSGLQSLLSTTSLQNVQRRLGKVVNFDLNSNTSTTNLTSNHHANNNHTNSHANSSAGSHVQSAGGGGTGSGNNNNSGSGSVVKRQRTSAEVSAQNVTIGIQHGVSKHDRREAMYNACAAFDHGVQIAHDDEVRVGADTAIFKHLTFLLYKRSALLLNNKKLETKKSSKKRETGDGYGYDGGNKRMKMEHGHGHGHAGDEIERRDRAGSQETTTSLSSQGSPPLTSMSSPSLVAAIGASSSSTTAGGVSASTTTTSAHTNTHTHIMSEEEEDLLEEISTTIAGLEMVLRCSAECISVSFARIGEEFLPIIMDLLTELLDQRIRLADEEMEMELEERKERKAQVQGETLSGFQLQPEHVLEQRQDTEHGSASMLGPLSASISNVPMNDTHMNQCETGSNGSATMPIGTSPLTTSKVLHSSDPGPATTEADKISAAAESEARPSSCSKFKFSCIPRSAGDAILKTGTKIVGHFARVGSLTSTLAQTPRLLSTLQNVVAANSHRNSHSIPSSSGSGRKKEIVPIEAKLNSLWIIANLACCAENMISMAQHPGLVDTIVEIASHPNADDEDEFTTVMDFLLACRSRSIAVRAILNLSWAHENKIPFAQHGNLVNALLYAASQRHSCWTGNGKGVSLILMQSRRHAAGALRNLAAAPRRYKRRLCRYNDGCTFLETLAEIAKYDPDDQVRDKIHATLFNLVSADTAKMFVEKQGVLDVIVQTATGTGNVNNADSMNMNTNVGTSVGGGDESDEKSKGGDADCSKSMAIQILQSLEGFIPEDEEDYEVLRPVLCRFDSQVGLNKSTSRLAVCNANAIKKSATGMNKSMTLSTMSSGSGGSDQQQPQTQHHHPPPPSRQSQ</sequence>
<feature type="region of interest" description="Disordered" evidence="1">
    <location>
        <begin position="838"/>
        <end position="869"/>
    </location>
</feature>
<feature type="compositionally biased region" description="Low complexity" evidence="1">
    <location>
        <begin position="936"/>
        <end position="954"/>
    </location>
</feature>
<feature type="region of interest" description="Disordered" evidence="1">
    <location>
        <begin position="278"/>
        <end position="342"/>
    </location>
</feature>
<dbReference type="InterPro" id="IPR011989">
    <property type="entry name" value="ARM-like"/>
</dbReference>
<organism evidence="2">
    <name type="scientific">Chaetoceros debilis</name>
    <dbReference type="NCBI Taxonomy" id="122233"/>
    <lineage>
        <taxon>Eukaryota</taxon>
        <taxon>Sar</taxon>
        <taxon>Stramenopiles</taxon>
        <taxon>Ochrophyta</taxon>
        <taxon>Bacillariophyta</taxon>
        <taxon>Coscinodiscophyceae</taxon>
        <taxon>Chaetocerotophycidae</taxon>
        <taxon>Chaetocerotales</taxon>
        <taxon>Chaetocerotaceae</taxon>
        <taxon>Chaetoceros</taxon>
    </lineage>
</organism>
<proteinExistence type="predicted"/>
<feature type="region of interest" description="Disordered" evidence="1">
    <location>
        <begin position="510"/>
        <end position="550"/>
    </location>
</feature>
<dbReference type="AlphaFoldDB" id="A0A7S3VFS1"/>
<feature type="compositionally biased region" description="Low complexity" evidence="1">
    <location>
        <begin position="17"/>
        <end position="52"/>
    </location>
</feature>
<feature type="compositionally biased region" description="Basic and acidic residues" evidence="1">
    <location>
        <begin position="278"/>
        <end position="287"/>
    </location>
</feature>
<dbReference type="InterPro" id="IPR016024">
    <property type="entry name" value="ARM-type_fold"/>
</dbReference>
<feature type="compositionally biased region" description="Basic and acidic residues" evidence="1">
    <location>
        <begin position="295"/>
        <end position="321"/>
    </location>
</feature>
<accession>A0A7S3VFS1</accession>
<evidence type="ECO:0000256" key="1">
    <source>
        <dbReference type="SAM" id="MobiDB-lite"/>
    </source>
</evidence>
<feature type="compositionally biased region" description="Polar residues" evidence="1">
    <location>
        <begin position="838"/>
        <end position="851"/>
    </location>
</feature>
<feature type="compositionally biased region" description="Low complexity" evidence="1">
    <location>
        <begin position="185"/>
        <end position="194"/>
    </location>
</feature>
<protein>
    <submittedName>
        <fullName evidence="2">Uncharacterized protein</fullName>
    </submittedName>
</protein>
<feature type="compositionally biased region" description="Low complexity" evidence="1">
    <location>
        <begin position="148"/>
        <end position="176"/>
    </location>
</feature>
<feature type="region of interest" description="Disordered" evidence="1">
    <location>
        <begin position="354"/>
        <end position="378"/>
    </location>
</feature>
<gene>
    <name evidence="2" type="ORF">CDEB00056_LOCUS22588</name>
</gene>
<dbReference type="EMBL" id="HBIO01029432">
    <property type="protein sequence ID" value="CAE0477735.1"/>
    <property type="molecule type" value="Transcribed_RNA"/>
</dbReference>
<feature type="compositionally biased region" description="Polar residues" evidence="1">
    <location>
        <begin position="322"/>
        <end position="333"/>
    </location>
</feature>
<dbReference type="Gene3D" id="1.25.10.10">
    <property type="entry name" value="Leucine-rich Repeat Variant"/>
    <property type="match status" value="1"/>
</dbReference>
<feature type="compositionally biased region" description="Low complexity" evidence="1">
    <location>
        <begin position="354"/>
        <end position="377"/>
    </location>
</feature>
<feature type="compositionally biased region" description="Basic residues" evidence="1">
    <location>
        <begin position="59"/>
        <end position="79"/>
    </location>
</feature>
<feature type="region of interest" description="Disordered" evidence="1">
    <location>
        <begin position="930"/>
        <end position="967"/>
    </location>
</feature>
<name>A0A7S3VFS1_9STRA</name>
<reference evidence="2" key="1">
    <citation type="submission" date="2021-01" db="EMBL/GenBank/DDBJ databases">
        <authorList>
            <person name="Corre E."/>
            <person name="Pelletier E."/>
            <person name="Niang G."/>
            <person name="Scheremetjew M."/>
            <person name="Finn R."/>
            <person name="Kale V."/>
            <person name="Holt S."/>
            <person name="Cochrane G."/>
            <person name="Meng A."/>
            <person name="Brown T."/>
            <person name="Cohen L."/>
        </authorList>
    </citation>
    <scope>NUCLEOTIDE SEQUENCE</scope>
    <source>
        <strain evidence="2">MM31A-1</strain>
    </source>
</reference>